<reference evidence="2 3" key="1">
    <citation type="journal article" date="2019" name="Plant Biotechnol. J.">
        <title>The red bayberry genome and genetic basis of sex determination.</title>
        <authorList>
            <person name="Jia H.M."/>
            <person name="Jia H.J."/>
            <person name="Cai Q.L."/>
            <person name="Wang Y."/>
            <person name="Zhao H.B."/>
            <person name="Yang W.F."/>
            <person name="Wang G.Y."/>
            <person name="Li Y.H."/>
            <person name="Zhan D.L."/>
            <person name="Shen Y.T."/>
            <person name="Niu Q.F."/>
            <person name="Chang L."/>
            <person name="Qiu J."/>
            <person name="Zhao L."/>
            <person name="Xie H.B."/>
            <person name="Fu W.Y."/>
            <person name="Jin J."/>
            <person name="Li X.W."/>
            <person name="Jiao Y."/>
            <person name="Zhou C.C."/>
            <person name="Tu T."/>
            <person name="Chai C.Y."/>
            <person name="Gao J.L."/>
            <person name="Fan L.J."/>
            <person name="van de Weg E."/>
            <person name="Wang J.Y."/>
            <person name="Gao Z.S."/>
        </authorList>
    </citation>
    <scope>NUCLEOTIDE SEQUENCE [LARGE SCALE GENOMIC DNA]</scope>
    <source>
        <tissue evidence="2">Leaves</tissue>
    </source>
</reference>
<evidence type="ECO:0000313" key="2">
    <source>
        <dbReference type="EMBL" id="KAB1216648.1"/>
    </source>
</evidence>
<feature type="region of interest" description="Disordered" evidence="1">
    <location>
        <begin position="34"/>
        <end position="176"/>
    </location>
</feature>
<dbReference type="AlphaFoldDB" id="A0A6A1VYK9"/>
<dbReference type="EMBL" id="RXIC02000022">
    <property type="protein sequence ID" value="KAB1216648.1"/>
    <property type="molecule type" value="Genomic_DNA"/>
</dbReference>
<dbReference type="Proteomes" id="UP000516437">
    <property type="component" value="Chromosome 4"/>
</dbReference>
<evidence type="ECO:0000256" key="1">
    <source>
        <dbReference type="SAM" id="MobiDB-lite"/>
    </source>
</evidence>
<proteinExistence type="predicted"/>
<sequence>MENQQGPLMLEEKYCPKSIEKTEMQDPHAITNAVIRAPSSSPIGREISAALSPPRRTPEDPEAGEVPARGPPTSPVVDFKEFSQSIESTETVQDPHAITDAVIRAPSSSPTGREISCALSPTRRTPEDPEAGEVPARGPPTSPAVDFVKFLSRKGPPSTNGIPDAMSPAESPGATGTLLVFGVNRPIRSSLEAGRGPPRTDETSAALSPTRRTPEDPTSPHSPVLTS</sequence>
<protein>
    <submittedName>
        <fullName evidence="2">Uncharacterized protein</fullName>
    </submittedName>
</protein>
<organism evidence="2 3">
    <name type="scientific">Morella rubra</name>
    <name type="common">Chinese bayberry</name>
    <dbReference type="NCBI Taxonomy" id="262757"/>
    <lineage>
        <taxon>Eukaryota</taxon>
        <taxon>Viridiplantae</taxon>
        <taxon>Streptophyta</taxon>
        <taxon>Embryophyta</taxon>
        <taxon>Tracheophyta</taxon>
        <taxon>Spermatophyta</taxon>
        <taxon>Magnoliopsida</taxon>
        <taxon>eudicotyledons</taxon>
        <taxon>Gunneridae</taxon>
        <taxon>Pentapetalae</taxon>
        <taxon>rosids</taxon>
        <taxon>fabids</taxon>
        <taxon>Fagales</taxon>
        <taxon>Myricaceae</taxon>
        <taxon>Morella</taxon>
    </lineage>
</organism>
<gene>
    <name evidence="2" type="ORF">CJ030_MR4G015725</name>
</gene>
<name>A0A6A1VYK9_9ROSI</name>
<keyword evidence="3" id="KW-1185">Reference proteome</keyword>
<feature type="region of interest" description="Disordered" evidence="1">
    <location>
        <begin position="188"/>
        <end position="227"/>
    </location>
</feature>
<evidence type="ECO:0000313" key="3">
    <source>
        <dbReference type="Proteomes" id="UP000516437"/>
    </source>
</evidence>
<feature type="compositionally biased region" description="Polar residues" evidence="1">
    <location>
        <begin position="82"/>
        <end position="92"/>
    </location>
</feature>
<comment type="caution">
    <text evidence="2">The sequence shown here is derived from an EMBL/GenBank/DDBJ whole genome shotgun (WGS) entry which is preliminary data.</text>
</comment>
<accession>A0A6A1VYK9</accession>